<dbReference type="CDD" id="cd08154">
    <property type="entry name" value="catalase_clade_1"/>
    <property type="match status" value="1"/>
</dbReference>
<dbReference type="PROSITE" id="PS51402">
    <property type="entry name" value="CATALASE_3"/>
    <property type="match status" value="1"/>
</dbReference>
<dbReference type="InterPro" id="IPR020835">
    <property type="entry name" value="Catalase_sf"/>
</dbReference>
<evidence type="ECO:0000256" key="9">
    <source>
        <dbReference type="ARBA" id="ARBA00023002"/>
    </source>
</evidence>
<keyword evidence="16" id="KW-1185">Reference proteome</keyword>
<keyword evidence="13" id="KW-0732">Signal</keyword>
<keyword evidence="10 12" id="KW-0408">Iron</keyword>
<dbReference type="SMART" id="SM01060">
    <property type="entry name" value="Catalase"/>
    <property type="match status" value="1"/>
</dbReference>
<dbReference type="InterPro" id="IPR018028">
    <property type="entry name" value="Catalase"/>
</dbReference>
<evidence type="ECO:0000256" key="12">
    <source>
        <dbReference type="RuleBase" id="RU000498"/>
    </source>
</evidence>
<dbReference type="InterPro" id="IPR002226">
    <property type="entry name" value="Catalase_haem_BS"/>
</dbReference>
<evidence type="ECO:0000256" key="7">
    <source>
        <dbReference type="ARBA" id="ARBA00022617"/>
    </source>
</evidence>
<sequence>MLPSALAAILLCTGATAAELTRDNGALVGDNQNSQTAGETGPVLLQDIHLIQKLQRFDRERIPERVVHARGTGAYGVFTASEDLSDLTQATLFTPDKQTPVFVRFSSVVHGNHSPETLRDPRGFATKFYTEQGNWDLVGNNFPTFFIRDAIKFPDMVHAFKPDPDKNYGTNRTLFDFFQHVPEATRTLTLLFSNEGTPATYREMDGSSVHAYKLVNADGEYRYVKFTWKSLQGLRNHDPREAERVQGRDFNHMTRDLIEAIEAGNYPRWDLYLQVLEPEQLVAFDFDPLDATKIWPEDLVPMRKIGTMELNRNPANVFQETEQVALAPANLIPGIEPSEDRLLQGRLFSYADTQMYRLGANHQQLPVNRPRVAVNNNNQDGFMNFGSRTGEVNYEPSTLQPRPEAVAARYSNLPLGGMTQQRRIAREQNFRQAGELFRSWDRKTQQDLIQTLGSALAEAEDGAKHTMLSYFYKADARYGEGLTRVAQGDIARVRALAAELVD</sequence>
<dbReference type="Pfam" id="PF00199">
    <property type="entry name" value="Catalase"/>
    <property type="match status" value="1"/>
</dbReference>
<dbReference type="PIRSF" id="PIRSF038928">
    <property type="entry name" value="Catalase_clade1-3"/>
    <property type="match status" value="1"/>
</dbReference>
<evidence type="ECO:0000256" key="1">
    <source>
        <dbReference type="ARBA" id="ARBA00001971"/>
    </source>
</evidence>
<dbReference type="PRINTS" id="PR00067">
    <property type="entry name" value="CATALASE"/>
</dbReference>
<dbReference type="RefSeq" id="WP_377002996.1">
    <property type="nucleotide sequence ID" value="NZ_JBHSGG010000002.1"/>
</dbReference>
<feature type="chain" id="PRO_5046713540" description="Catalase" evidence="13">
    <location>
        <begin position="18"/>
        <end position="502"/>
    </location>
</feature>
<dbReference type="PANTHER" id="PTHR11465:SF23">
    <property type="entry name" value="CATALASE-2"/>
    <property type="match status" value="1"/>
</dbReference>
<evidence type="ECO:0000313" key="15">
    <source>
        <dbReference type="EMBL" id="MFC4726930.1"/>
    </source>
</evidence>
<protein>
    <recommendedName>
        <fullName evidence="5 12">Catalase</fullName>
        <ecNumber evidence="4 12">1.11.1.6</ecNumber>
    </recommendedName>
</protein>
<keyword evidence="8 12" id="KW-0479">Metal-binding</keyword>
<evidence type="ECO:0000256" key="6">
    <source>
        <dbReference type="ARBA" id="ARBA00022559"/>
    </source>
</evidence>
<keyword evidence="11 12" id="KW-0376">Hydrogen peroxide</keyword>
<evidence type="ECO:0000256" key="8">
    <source>
        <dbReference type="ARBA" id="ARBA00022723"/>
    </source>
</evidence>
<dbReference type="EC" id="1.11.1.6" evidence="4 12"/>
<dbReference type="PROSITE" id="PS00438">
    <property type="entry name" value="CATALASE_2"/>
    <property type="match status" value="1"/>
</dbReference>
<accession>A0ABV9NGV2</accession>
<dbReference type="InterPro" id="IPR024708">
    <property type="entry name" value="Catalase_AS"/>
</dbReference>
<reference evidence="16" key="1">
    <citation type="journal article" date="2019" name="Int. J. Syst. Evol. Microbiol.">
        <title>The Global Catalogue of Microorganisms (GCM) 10K type strain sequencing project: providing services to taxonomists for standard genome sequencing and annotation.</title>
        <authorList>
            <consortium name="The Broad Institute Genomics Platform"/>
            <consortium name="The Broad Institute Genome Sequencing Center for Infectious Disease"/>
            <person name="Wu L."/>
            <person name="Ma J."/>
        </authorList>
    </citation>
    <scope>NUCLEOTIDE SEQUENCE [LARGE SCALE GENOMIC DNA]</scope>
    <source>
        <strain evidence="16">CGMCC 1.13574</strain>
    </source>
</reference>
<evidence type="ECO:0000256" key="3">
    <source>
        <dbReference type="ARBA" id="ARBA00005329"/>
    </source>
</evidence>
<evidence type="ECO:0000259" key="14">
    <source>
        <dbReference type="SMART" id="SM01060"/>
    </source>
</evidence>
<comment type="catalytic activity">
    <reaction evidence="12">
        <text>2 H2O2 = O2 + 2 H2O</text>
        <dbReference type="Rhea" id="RHEA:20309"/>
        <dbReference type="ChEBI" id="CHEBI:15377"/>
        <dbReference type="ChEBI" id="CHEBI:15379"/>
        <dbReference type="ChEBI" id="CHEBI:16240"/>
        <dbReference type="EC" id="1.11.1.6"/>
    </reaction>
</comment>
<comment type="similarity">
    <text evidence="3 12">Belongs to the catalase family.</text>
</comment>
<keyword evidence="7 12" id="KW-0349">Heme</keyword>
<organism evidence="15 16">
    <name type="scientific">Coralloluteibacterium thermophilum</name>
    <dbReference type="NCBI Taxonomy" id="2707049"/>
    <lineage>
        <taxon>Bacteria</taxon>
        <taxon>Pseudomonadati</taxon>
        <taxon>Pseudomonadota</taxon>
        <taxon>Gammaproteobacteria</taxon>
        <taxon>Lysobacterales</taxon>
        <taxon>Lysobacteraceae</taxon>
        <taxon>Coralloluteibacterium</taxon>
    </lineage>
</organism>
<evidence type="ECO:0000256" key="2">
    <source>
        <dbReference type="ARBA" id="ARBA00002974"/>
    </source>
</evidence>
<evidence type="ECO:0000256" key="13">
    <source>
        <dbReference type="SAM" id="SignalP"/>
    </source>
</evidence>
<dbReference type="Gene3D" id="2.40.180.10">
    <property type="entry name" value="Catalase core domain"/>
    <property type="match status" value="1"/>
</dbReference>
<keyword evidence="6 12" id="KW-0575">Peroxidase</keyword>
<dbReference type="SUPFAM" id="SSF56634">
    <property type="entry name" value="Heme-dependent catalase-like"/>
    <property type="match status" value="1"/>
</dbReference>
<comment type="function">
    <text evidence="2">Decomposes hydrogen peroxide into water and oxygen; serves to protect cells from the toxic effects of hydrogen peroxide.</text>
</comment>
<feature type="signal peptide" evidence="13">
    <location>
        <begin position="1"/>
        <end position="17"/>
    </location>
</feature>
<dbReference type="PROSITE" id="PS00437">
    <property type="entry name" value="CATALASE_1"/>
    <property type="match status" value="1"/>
</dbReference>
<evidence type="ECO:0000256" key="11">
    <source>
        <dbReference type="ARBA" id="ARBA00023324"/>
    </source>
</evidence>
<evidence type="ECO:0000256" key="5">
    <source>
        <dbReference type="ARBA" id="ARBA00014132"/>
    </source>
</evidence>
<dbReference type="InterPro" id="IPR010582">
    <property type="entry name" value="Catalase_immune_responsive"/>
</dbReference>
<evidence type="ECO:0000313" key="16">
    <source>
        <dbReference type="Proteomes" id="UP001595892"/>
    </source>
</evidence>
<dbReference type="PANTHER" id="PTHR11465">
    <property type="entry name" value="CATALASE"/>
    <property type="match status" value="1"/>
</dbReference>
<dbReference type="Proteomes" id="UP001595892">
    <property type="component" value="Unassembled WGS sequence"/>
</dbReference>
<comment type="cofactor">
    <cofactor evidence="1">
        <name>heme</name>
        <dbReference type="ChEBI" id="CHEBI:30413"/>
    </cofactor>
</comment>
<dbReference type="EMBL" id="JBHSGG010000002">
    <property type="protein sequence ID" value="MFC4726930.1"/>
    <property type="molecule type" value="Genomic_DNA"/>
</dbReference>
<evidence type="ECO:0000256" key="10">
    <source>
        <dbReference type="ARBA" id="ARBA00023004"/>
    </source>
</evidence>
<name>A0ABV9NGV2_9GAMM</name>
<comment type="caution">
    <text evidence="15">The sequence shown here is derived from an EMBL/GenBank/DDBJ whole genome shotgun (WGS) entry which is preliminary data.</text>
</comment>
<dbReference type="InterPro" id="IPR024711">
    <property type="entry name" value="Catalase_clade1/3"/>
</dbReference>
<feature type="domain" description="Catalase core" evidence="14">
    <location>
        <begin position="21"/>
        <end position="403"/>
    </location>
</feature>
<dbReference type="InterPro" id="IPR011614">
    <property type="entry name" value="Catalase_core"/>
</dbReference>
<keyword evidence="9 12" id="KW-0560">Oxidoreductase</keyword>
<dbReference type="Pfam" id="PF06628">
    <property type="entry name" value="Catalase-rel"/>
    <property type="match status" value="1"/>
</dbReference>
<gene>
    <name evidence="15" type="ORF">ACFO3Q_01895</name>
</gene>
<evidence type="ECO:0000256" key="4">
    <source>
        <dbReference type="ARBA" id="ARBA00012314"/>
    </source>
</evidence>
<proteinExistence type="inferred from homology"/>